<keyword evidence="3" id="KW-1185">Reference proteome</keyword>
<evidence type="ECO:0000313" key="2">
    <source>
        <dbReference type="EMBL" id="GGN07297.1"/>
    </source>
</evidence>
<dbReference type="NCBIfam" id="TIGR04183">
    <property type="entry name" value="Por_Secre_tail"/>
    <property type="match status" value="1"/>
</dbReference>
<dbReference type="InterPro" id="IPR013783">
    <property type="entry name" value="Ig-like_fold"/>
</dbReference>
<dbReference type="Pfam" id="PF18962">
    <property type="entry name" value="Por_Secre_tail"/>
    <property type="match status" value="1"/>
</dbReference>
<dbReference type="EMBL" id="BMLI01000002">
    <property type="protein sequence ID" value="GGN07297.1"/>
    <property type="molecule type" value="Genomic_DNA"/>
</dbReference>
<evidence type="ECO:0000259" key="1">
    <source>
        <dbReference type="Pfam" id="PF18962"/>
    </source>
</evidence>
<evidence type="ECO:0000313" key="3">
    <source>
        <dbReference type="Proteomes" id="UP000632339"/>
    </source>
</evidence>
<dbReference type="Gene3D" id="2.60.40.10">
    <property type="entry name" value="Immunoglobulins"/>
    <property type="match status" value="1"/>
</dbReference>
<reference evidence="3" key="1">
    <citation type="journal article" date="2019" name="Int. J. Syst. Evol. Microbiol.">
        <title>The Global Catalogue of Microorganisms (GCM) 10K type strain sequencing project: providing services to taxonomists for standard genome sequencing and annotation.</title>
        <authorList>
            <consortium name="The Broad Institute Genomics Platform"/>
            <consortium name="The Broad Institute Genome Sequencing Center for Infectious Disease"/>
            <person name="Wu L."/>
            <person name="Ma J."/>
        </authorList>
    </citation>
    <scope>NUCLEOTIDE SEQUENCE [LARGE SCALE GENOMIC DNA]</scope>
    <source>
        <strain evidence="3">CGMCC 1.6375</strain>
    </source>
</reference>
<proteinExistence type="predicted"/>
<name>A0ABQ2IDW5_9BACT</name>
<dbReference type="SUPFAM" id="SSF101898">
    <property type="entry name" value="NHL repeat"/>
    <property type="match status" value="1"/>
</dbReference>
<feature type="domain" description="Secretion system C-terminal sorting" evidence="1">
    <location>
        <begin position="1043"/>
        <end position="1112"/>
    </location>
</feature>
<accession>A0ABQ2IDW5</accession>
<sequence length="1115" mass="116785">MAVLMIGSMAGSTWAQTGYIYVHSKALNETGSPDVNITVSGGGTPVPAFTLNDDPTQNSVSQDIGASENGRLWAATSSGSLYYRDANSTTWIHTSITGVARVDGGPGGSCYFIDSAGTVYSYDGVSPEVQISLTAQFSNSGGWNDIGSGWTGTPTSGFVNGPAVYIVRDNSAIYKWSGSGTAWNIYANISGSAQYRIDVNPTNGNVYVGGNVGSVRTIREITPAAVPAINSLGSPVSDYAAYKDIAVTQNGEVYTVATDVVNSPTGAYVHKFLSGTTWGKETGSFDAFKITGGPSNLLWSTMASGGWGVTGSWAPSSGPYPFYNIFTRASDGTNPIYIDDERVRTTTGNSQLIPVVPGTYIISESAIAGWDLQKILIYDPTANSTSNQVTGTATVDVAAGEVVHVVYQNGELNPFNMTNDCGNAYLETFGVGTAVGTATTTGSFGLPVAGQTSYHYLTGNAPGEDGYYKIVNRANPDFNSWSDAAGIVDHTPGDGDLGYMYAVNAGFDKGEFFRRRFTGVIAGANYSFSAWIVNLTAAAQVNPNVSFTVFDHNTQAVLGTYSTGELANNAAPGKWQKFGFDFTGTSSDIDLVISNNGFGGNGNDLAIDDISFSLSPPTPTVVLQNSDCAGGLGSITITAPIGAYEYSIDGTNWQASPAFMNVAPGTYTASVRFTGTTNCTNSSTVATVLAAICGNVFHDANGLTDGNVNGTGVGQASATQLYVSLYNGSTLVGTVPVNADGTYSFADVTPNTTYTAVLGTNPAGNATSVFAGTGSNGWAAAGEDCCDNAGSDGATDGVLTIAVGTSNVNNANFGIQQLPETDPKSTQIFQPYVGQLITLNGGSNPPVLSGSDPEDMPAGGVLTGKAVTITAVPTNSELYYDNVLVTSGLTITGFDPSKLQIKLTTATLGDTTTQFEYAYVDASGTADPTPAVYKLKWQDPMPVTLVSFEIARTESSVLVSWATTSETNSSHFDIERSVDARHWEAIGKVAAAESSNKRTTYAFTDHQASYGTVYYRLKMVDLDETFAYSQIRSISIGHVKLNLYPNPVGRMLRIDDVNAANIRKVVIYSNSGVMVYSKAGANPSEIDLSGLRAGSYVVTLIYADGSQASRTMIKN</sequence>
<dbReference type="Proteomes" id="UP000632339">
    <property type="component" value="Unassembled WGS sequence"/>
</dbReference>
<dbReference type="InterPro" id="IPR026444">
    <property type="entry name" value="Secre_tail"/>
</dbReference>
<organism evidence="2 3">
    <name type="scientific">Dyadobacter beijingensis</name>
    <dbReference type="NCBI Taxonomy" id="365489"/>
    <lineage>
        <taxon>Bacteria</taxon>
        <taxon>Pseudomonadati</taxon>
        <taxon>Bacteroidota</taxon>
        <taxon>Cytophagia</taxon>
        <taxon>Cytophagales</taxon>
        <taxon>Spirosomataceae</taxon>
        <taxon>Dyadobacter</taxon>
    </lineage>
</organism>
<protein>
    <recommendedName>
        <fullName evidence="1">Secretion system C-terminal sorting domain-containing protein</fullName>
    </recommendedName>
</protein>
<comment type="caution">
    <text evidence="2">The sequence shown here is derived from an EMBL/GenBank/DDBJ whole genome shotgun (WGS) entry which is preliminary data.</text>
</comment>
<gene>
    <name evidence="2" type="ORF">GCM10010967_48530</name>
</gene>